<feature type="domain" description="Leucine-rich repeat-containing N-terminal plant-type" evidence="5">
    <location>
        <begin position="35"/>
        <end position="74"/>
    </location>
</feature>
<keyword evidence="3" id="KW-0677">Repeat</keyword>
<keyword evidence="2" id="KW-0433">Leucine-rich repeat</keyword>
<protein>
    <recommendedName>
        <fullName evidence="5">Leucine-rich repeat-containing N-terminal plant-type domain-containing protein</fullName>
    </recommendedName>
</protein>
<reference evidence="6 7" key="1">
    <citation type="journal article" date="2018" name="Science">
        <title>The opium poppy genome and morphinan production.</title>
        <authorList>
            <person name="Guo L."/>
            <person name="Winzer T."/>
            <person name="Yang X."/>
            <person name="Li Y."/>
            <person name="Ning Z."/>
            <person name="He Z."/>
            <person name="Teodor R."/>
            <person name="Lu Y."/>
            <person name="Bowser T.A."/>
            <person name="Graham I.A."/>
            <person name="Ye K."/>
        </authorList>
    </citation>
    <scope>NUCLEOTIDE SEQUENCE [LARGE SCALE GENOMIC DNA]</scope>
    <source>
        <strain evidence="7">cv. HN1</strain>
        <tissue evidence="6">Leaves</tissue>
    </source>
</reference>
<gene>
    <name evidence="6" type="ORF">C5167_040656</name>
</gene>
<dbReference type="Proteomes" id="UP000316621">
    <property type="component" value="Chromosome 1"/>
</dbReference>
<dbReference type="Gramene" id="RZC47708">
    <property type="protein sequence ID" value="RZC47708"/>
    <property type="gene ID" value="C5167_040656"/>
</dbReference>
<organism evidence="6 7">
    <name type="scientific">Papaver somniferum</name>
    <name type="common">Opium poppy</name>
    <dbReference type="NCBI Taxonomy" id="3469"/>
    <lineage>
        <taxon>Eukaryota</taxon>
        <taxon>Viridiplantae</taxon>
        <taxon>Streptophyta</taxon>
        <taxon>Embryophyta</taxon>
        <taxon>Tracheophyta</taxon>
        <taxon>Spermatophyta</taxon>
        <taxon>Magnoliopsida</taxon>
        <taxon>Ranunculales</taxon>
        <taxon>Papaveraceae</taxon>
        <taxon>Papaveroideae</taxon>
        <taxon>Papaver</taxon>
    </lineage>
</organism>
<feature type="chain" id="PRO_5021223033" description="Leucine-rich repeat-containing N-terminal plant-type domain-containing protein" evidence="4">
    <location>
        <begin position="30"/>
        <end position="377"/>
    </location>
</feature>
<evidence type="ECO:0000256" key="2">
    <source>
        <dbReference type="ARBA" id="ARBA00022614"/>
    </source>
</evidence>
<evidence type="ECO:0000313" key="6">
    <source>
        <dbReference type="EMBL" id="RZC47708.1"/>
    </source>
</evidence>
<feature type="signal peptide" evidence="4">
    <location>
        <begin position="1"/>
        <end position="29"/>
    </location>
</feature>
<name>A0A4Y7IJT6_PAPSO</name>
<dbReference type="PANTHER" id="PTHR48059:SF4">
    <property type="entry name" value="POLYGALACTURONASE INHIBITOR 1-RELATED"/>
    <property type="match status" value="1"/>
</dbReference>
<keyword evidence="7" id="KW-1185">Reference proteome</keyword>
<dbReference type="Gene3D" id="3.80.10.10">
    <property type="entry name" value="Ribonuclease Inhibitor"/>
    <property type="match status" value="1"/>
</dbReference>
<dbReference type="SUPFAM" id="SSF52058">
    <property type="entry name" value="L domain-like"/>
    <property type="match status" value="1"/>
</dbReference>
<evidence type="ECO:0000256" key="3">
    <source>
        <dbReference type="ARBA" id="ARBA00022737"/>
    </source>
</evidence>
<proteinExistence type="predicted"/>
<evidence type="ECO:0000256" key="4">
    <source>
        <dbReference type="SAM" id="SignalP"/>
    </source>
</evidence>
<dbReference type="PANTHER" id="PTHR48059">
    <property type="entry name" value="POLYGALACTURONASE INHIBITOR 1"/>
    <property type="match status" value="1"/>
</dbReference>
<dbReference type="Pfam" id="PF08263">
    <property type="entry name" value="LRRNT_2"/>
    <property type="match status" value="1"/>
</dbReference>
<dbReference type="InterPro" id="IPR051848">
    <property type="entry name" value="PGIP"/>
</dbReference>
<evidence type="ECO:0000256" key="1">
    <source>
        <dbReference type="ARBA" id="ARBA00004196"/>
    </source>
</evidence>
<dbReference type="EMBL" id="CM010715">
    <property type="protein sequence ID" value="RZC47708.1"/>
    <property type="molecule type" value="Genomic_DNA"/>
</dbReference>
<evidence type="ECO:0000313" key="7">
    <source>
        <dbReference type="Proteomes" id="UP000316621"/>
    </source>
</evidence>
<sequence>MRIQHQFLLYYSLFLPFLATTTLISPSHGDLGKCHPSDFKALMKMKNSITMSQDVYSSWFQNTDCCSWIGITCDDKTNRVVEIILFIEEISGQIPPSVGDLSHLIGLTFRHFKNITGSIPQSITKLKHLYSHTYLFSSVFFSWMLIKEKNDCLKRKSSHDQSVKIVGAPPKKTVSRPKAFVSCISPLSLIVSPNVAPVVQAKDEEFRRHLVQIEEYCKSDQVIDNLREQASNLSAEANKISELRAKIVELRGVGRTRMYPAEYTLEKFFKNYYVTVMKSNVTKWTIRIRRMDGIAEDEKIMRDVDWNSNSNRAARRSNDSSWINFPVILEGSFVSGKAADGSDNPLPEAFPLYQPWEFKLLANEEKKVAVCDPVDSI</sequence>
<dbReference type="InterPro" id="IPR013210">
    <property type="entry name" value="LRR_N_plant-typ"/>
</dbReference>
<comment type="subcellular location">
    <subcellularLocation>
        <location evidence="1">Cell envelope</location>
    </subcellularLocation>
</comment>
<dbReference type="AlphaFoldDB" id="A0A4Y7IJT6"/>
<accession>A0A4Y7IJT6</accession>
<keyword evidence="4" id="KW-0732">Signal</keyword>
<dbReference type="InterPro" id="IPR032675">
    <property type="entry name" value="LRR_dom_sf"/>
</dbReference>
<evidence type="ECO:0000259" key="5">
    <source>
        <dbReference type="Pfam" id="PF08263"/>
    </source>
</evidence>